<keyword evidence="5" id="KW-1185">Reference proteome</keyword>
<dbReference type="InterPro" id="IPR018515">
    <property type="entry name" value="Tuberin-type_domain"/>
</dbReference>
<dbReference type="InterPro" id="IPR035974">
    <property type="entry name" value="Rap/Ran-GAP_sf"/>
</dbReference>
<feature type="compositionally biased region" description="Polar residues" evidence="2">
    <location>
        <begin position="1"/>
        <end position="19"/>
    </location>
</feature>
<evidence type="ECO:0000313" key="4">
    <source>
        <dbReference type="EMBL" id="PUU78137.1"/>
    </source>
</evidence>
<evidence type="ECO:0000256" key="2">
    <source>
        <dbReference type="SAM" id="MobiDB-lite"/>
    </source>
</evidence>
<dbReference type="Proteomes" id="UP000244722">
    <property type="component" value="Unassembled WGS sequence"/>
</dbReference>
<dbReference type="InterPro" id="IPR000331">
    <property type="entry name" value="Rap/Ran_GAP_dom"/>
</dbReference>
<dbReference type="Pfam" id="PF11864">
    <property type="entry name" value="DUF3384"/>
    <property type="match status" value="1"/>
</dbReference>
<dbReference type="GO" id="GO:0032007">
    <property type="term" value="P:negative regulation of TOR signaling"/>
    <property type="evidence" value="ECO:0007669"/>
    <property type="project" value="TreeGrafter"/>
</dbReference>
<feature type="compositionally biased region" description="Gly residues" evidence="2">
    <location>
        <begin position="1499"/>
        <end position="1513"/>
    </location>
</feature>
<dbReference type="STRING" id="42251.A0A2T6ZRP6"/>
<dbReference type="GO" id="GO:0051056">
    <property type="term" value="P:regulation of small GTPase mediated signal transduction"/>
    <property type="evidence" value="ECO:0007669"/>
    <property type="project" value="InterPro"/>
</dbReference>
<keyword evidence="1" id="KW-0343">GTPase activation</keyword>
<dbReference type="EMBL" id="NESQ01000128">
    <property type="protein sequence ID" value="PUU78137.1"/>
    <property type="molecule type" value="Genomic_DNA"/>
</dbReference>
<name>A0A2T6ZRP6_TUBBO</name>
<dbReference type="Pfam" id="PF02145">
    <property type="entry name" value="Rap_GAP"/>
    <property type="match status" value="1"/>
</dbReference>
<feature type="region of interest" description="Disordered" evidence="2">
    <location>
        <begin position="749"/>
        <end position="770"/>
    </location>
</feature>
<dbReference type="OrthoDB" id="19311at2759"/>
<feature type="compositionally biased region" description="Polar residues" evidence="2">
    <location>
        <begin position="1529"/>
        <end position="1546"/>
    </location>
</feature>
<feature type="region of interest" description="Disordered" evidence="2">
    <location>
        <begin position="1493"/>
        <end position="1555"/>
    </location>
</feature>
<feature type="compositionally biased region" description="Low complexity" evidence="2">
    <location>
        <begin position="636"/>
        <end position="651"/>
    </location>
</feature>
<dbReference type="Gene3D" id="3.40.50.11210">
    <property type="entry name" value="Rap/Ran-GAP"/>
    <property type="match status" value="1"/>
</dbReference>
<dbReference type="GO" id="GO:0033596">
    <property type="term" value="C:TSC1-TSC2 complex"/>
    <property type="evidence" value="ECO:0007669"/>
    <property type="project" value="TreeGrafter"/>
</dbReference>
<dbReference type="SUPFAM" id="SSF111347">
    <property type="entry name" value="Rap/Ran-GAP"/>
    <property type="match status" value="1"/>
</dbReference>
<dbReference type="FunFam" id="3.40.50.11210:FF:000007">
    <property type="entry name" value="Tuberous sclerosis 2"/>
    <property type="match status" value="1"/>
</dbReference>
<feature type="region of interest" description="Disordered" evidence="2">
    <location>
        <begin position="1"/>
        <end position="59"/>
    </location>
</feature>
<sequence length="1568" mass="174312">MPSTPGSTDPPQLQDSTKVPSGIAGVLRSLGRLNRGPPNPVPATSAAPPSNGNRPNLHGEHFNEEAATSGQVLVNKLKANNSLNDRISAAEALRTIVADYPVSTVTEIWTNAQDLTNEENPPEARQAAFKLLTACVKQYEPSSLDRIKLYRTVALHSRPEDFFHQLQVLIALTNGGRDLSTFQREIGGLLSRWLRTWFKESTIIRQTRKRERTTSEVLSSEEFCLKELFQFTTDIIKFNFKSFEEREVNQLLTDVLSICKKTTSKKDIECSIAFIETLITYGYVPRPALKPCIEVLCGAYATLRDLTDATWNAVSNLCKSYMAHNSILVLREILEAPATNPPGSSNTNTLRGAVWFLEKLLIANETDGLPSVQFTVVMSAFQSALSADSMRLELEISRAIAAILSSKDVVSQIAFDEWPVPLNILVHCSRRATRLMHGPTREGPESDNTPYPYENDGVGQAISQALIQVISLLEVACLNTEFEQTEEVMGFFIRVHPHLPNSGAELVINYYSTEHLCYPSCAEWLDNCRQLLNVFFRTRTRPPSIRISVLHLIKDVYETIRDVCEDEVLHTLAVSVFEDFQYEKDLKVLDALIKIVVDVSSDTSIELFKTLLSLLIEYIGLDGGLPDPPPQGQGSGASARSSISSTTKARSPQQGPQTNIVVRGLVRIFLKNMDTNAVKSVLVYEQLVRISGSADLDPNTRLTAMRLLFRLRADSEHAIFITENPESDHLASVLHRVAKVADEAASIASKGDAESSSSSRSNKSSSVSQTFLFRNPSRSVVEKYDRPKRKPQIWSYPETKALPEKPMHLASPVLVTFYDPPSDFPRREGPSLDPHLCIRMSLWMEKVIPIIQQGCDWEIYSYVLVHLSSQLSNKTAFRNCKAHINMLRSYVCDQLHTNRIPNTDDLPPEVKKADIAVVLINLLTTLISYKQHFAKNETEGIVKAFQLGLHSWQRTAKPCIHALSICCYELPGSTSKFLPGILTKLSQIITSSAVSVHILEFLSALAKLPKLYSNFTEPDFRNIFGIAFRYIQHTKETTAQQLIKATFTNRPGQGQANPTDLNAQTEQPDLPQYVLTLAYNVLTTWFLSLRLSERPKYVSWITRGLVLHDQSNTADEQSQTCIDMLQRFTFSDIDLKPPNKIDTQASGIVTKNWLHCSSILSIQTAPDSGISRVVVRRASGTSYYTLKPDSRDLRSMLQSKWANIPEDLGGLADTAAGVEQRQDRVLPSHFLLQIAGGLGPSETRPILLPEDEKTLRALDVFDRIPVVDFHKIGVVYVGAGQTEEKDILSNAMGSPDYTDFIDGLGDLIALKGTDINTGGLDREKNADGEFAFFWSDRITQIIFHITTMMPMADGDPQCTMKKRHIGNDFVNIIFNNSGLPWRFGTIPSQFNFVSIIITPEARSGFVSSRLLRKGSEDRTFYRVQMVCKEGFSEISPAQEPKIVSDASLPAFVRNLALNASVYSHVYNEGGGEHISNWRHRLRSIAKLRERTPIVYPGSSGNGGPIGGNGGGMSPGQNSIAPGSRRVSAMSAQTLASDHSYRNSAQVNGDADQSETEDLLMSLDFSRFT</sequence>
<dbReference type="SUPFAM" id="SSF48371">
    <property type="entry name" value="ARM repeat"/>
    <property type="match status" value="1"/>
</dbReference>
<dbReference type="GO" id="GO:0005096">
    <property type="term" value="F:GTPase activator activity"/>
    <property type="evidence" value="ECO:0007669"/>
    <property type="project" value="UniProtKB-KW"/>
</dbReference>
<dbReference type="InterPro" id="IPR024584">
    <property type="entry name" value="Tuberin_N"/>
</dbReference>
<gene>
    <name evidence="4" type="ORF">B9Z19DRAFT_984133</name>
</gene>
<dbReference type="PROSITE" id="PS50085">
    <property type="entry name" value="RAPGAP"/>
    <property type="match status" value="1"/>
</dbReference>
<dbReference type="Pfam" id="PF03542">
    <property type="entry name" value="Tuberin"/>
    <property type="match status" value="1"/>
</dbReference>
<organism evidence="4 5">
    <name type="scientific">Tuber borchii</name>
    <name type="common">White truffle</name>
    <dbReference type="NCBI Taxonomy" id="42251"/>
    <lineage>
        <taxon>Eukaryota</taxon>
        <taxon>Fungi</taxon>
        <taxon>Dikarya</taxon>
        <taxon>Ascomycota</taxon>
        <taxon>Pezizomycotina</taxon>
        <taxon>Pezizomycetes</taxon>
        <taxon>Pezizales</taxon>
        <taxon>Tuberaceae</taxon>
        <taxon>Tuber</taxon>
    </lineage>
</organism>
<dbReference type="InterPro" id="IPR016024">
    <property type="entry name" value="ARM-type_fold"/>
</dbReference>
<dbReference type="InterPro" id="IPR027107">
    <property type="entry name" value="Tuberin/Ral-act_asu"/>
</dbReference>
<protein>
    <recommendedName>
        <fullName evidence="3">Rap-GAP domain-containing protein</fullName>
    </recommendedName>
</protein>
<proteinExistence type="predicted"/>
<reference evidence="4 5" key="1">
    <citation type="submission" date="2017-04" db="EMBL/GenBank/DDBJ databases">
        <title>Draft genome sequence of Tuber borchii Vittad., a whitish edible truffle.</title>
        <authorList>
            <consortium name="DOE Joint Genome Institute"/>
            <person name="Murat C."/>
            <person name="Kuo A."/>
            <person name="Barry K.W."/>
            <person name="Clum A."/>
            <person name="Dockter R.B."/>
            <person name="Fauchery L."/>
            <person name="Iotti M."/>
            <person name="Kohler A."/>
            <person name="Labutti K."/>
            <person name="Lindquist E.A."/>
            <person name="Lipzen A."/>
            <person name="Ohm R.A."/>
            <person name="Wang M."/>
            <person name="Grigoriev I.V."/>
            <person name="Zambonelli A."/>
            <person name="Martin F.M."/>
        </authorList>
    </citation>
    <scope>NUCLEOTIDE SEQUENCE [LARGE SCALE GENOMIC DNA]</scope>
    <source>
        <strain evidence="4 5">Tbo3840</strain>
    </source>
</reference>
<evidence type="ECO:0000259" key="3">
    <source>
        <dbReference type="PROSITE" id="PS50085"/>
    </source>
</evidence>
<dbReference type="PANTHER" id="PTHR10063:SF0">
    <property type="entry name" value="TUBERIN"/>
    <property type="match status" value="1"/>
</dbReference>
<feature type="region of interest" description="Disordered" evidence="2">
    <location>
        <begin position="627"/>
        <end position="656"/>
    </location>
</feature>
<evidence type="ECO:0000256" key="1">
    <source>
        <dbReference type="ARBA" id="ARBA00022468"/>
    </source>
</evidence>
<evidence type="ECO:0000313" key="5">
    <source>
        <dbReference type="Proteomes" id="UP000244722"/>
    </source>
</evidence>
<comment type="caution">
    <text evidence="4">The sequence shown here is derived from an EMBL/GenBank/DDBJ whole genome shotgun (WGS) entry which is preliminary data.</text>
</comment>
<dbReference type="PANTHER" id="PTHR10063">
    <property type="entry name" value="TUBERIN"/>
    <property type="match status" value="1"/>
</dbReference>
<feature type="domain" description="Rap-GAP" evidence="3">
    <location>
        <begin position="1258"/>
        <end position="1499"/>
    </location>
</feature>
<dbReference type="GO" id="GO:0005634">
    <property type="term" value="C:nucleus"/>
    <property type="evidence" value="ECO:0007669"/>
    <property type="project" value="InterPro"/>
</dbReference>
<accession>A0A2T6ZRP6</accession>
<feature type="compositionally biased region" description="Low complexity" evidence="2">
    <location>
        <begin position="749"/>
        <end position="768"/>
    </location>
</feature>